<keyword evidence="7 13" id="KW-0418">Kinase</keyword>
<dbReference type="Pfam" id="PF00512">
    <property type="entry name" value="HisKA"/>
    <property type="match status" value="1"/>
</dbReference>
<dbReference type="GO" id="GO:0000155">
    <property type="term" value="F:phosphorelay sensor kinase activity"/>
    <property type="evidence" value="ECO:0007669"/>
    <property type="project" value="InterPro"/>
</dbReference>
<keyword evidence="14" id="KW-1185">Reference proteome</keyword>
<evidence type="ECO:0000256" key="9">
    <source>
        <dbReference type="ARBA" id="ARBA00023012"/>
    </source>
</evidence>
<feature type="transmembrane region" description="Helical" evidence="10">
    <location>
        <begin position="29"/>
        <end position="49"/>
    </location>
</feature>
<evidence type="ECO:0000256" key="6">
    <source>
        <dbReference type="ARBA" id="ARBA00022692"/>
    </source>
</evidence>
<protein>
    <recommendedName>
        <fullName evidence="3">histidine kinase</fullName>
        <ecNumber evidence="3">2.7.13.3</ecNumber>
    </recommendedName>
</protein>
<dbReference type="SMART" id="SM00304">
    <property type="entry name" value="HAMP"/>
    <property type="match status" value="1"/>
</dbReference>
<evidence type="ECO:0000256" key="1">
    <source>
        <dbReference type="ARBA" id="ARBA00000085"/>
    </source>
</evidence>
<evidence type="ECO:0000256" key="4">
    <source>
        <dbReference type="ARBA" id="ARBA00022553"/>
    </source>
</evidence>
<dbReference type="Gene3D" id="3.30.565.10">
    <property type="entry name" value="Histidine kinase-like ATPase, C-terminal domain"/>
    <property type="match status" value="1"/>
</dbReference>
<organism evidence="13 14">
    <name type="scientific">Deinococcus detaillensis</name>
    <dbReference type="NCBI Taxonomy" id="2592048"/>
    <lineage>
        <taxon>Bacteria</taxon>
        <taxon>Thermotogati</taxon>
        <taxon>Deinococcota</taxon>
        <taxon>Deinococci</taxon>
        <taxon>Deinococcales</taxon>
        <taxon>Deinococcaceae</taxon>
        <taxon>Deinococcus</taxon>
    </lineage>
</organism>
<comment type="catalytic activity">
    <reaction evidence="1">
        <text>ATP + protein L-histidine = ADP + protein N-phospho-L-histidine.</text>
        <dbReference type="EC" id="2.7.13.3"/>
    </reaction>
</comment>
<dbReference type="PANTHER" id="PTHR45436:SF5">
    <property type="entry name" value="SENSOR HISTIDINE KINASE TRCS"/>
    <property type="match status" value="1"/>
</dbReference>
<proteinExistence type="predicted"/>
<feature type="transmembrane region" description="Helical" evidence="10">
    <location>
        <begin position="165"/>
        <end position="185"/>
    </location>
</feature>
<sequence length="477" mass="51202">MKTDGPVAAPSNFSCLSLSRWSLRLKLTLGYALVFAVSIVLGAVGVYVVSSASLTASLDQTLRETAAVAQASIETQNGQSSFSPELKATGDLTIELLSSRGKRLASIGADEDIKEDKAKPPPLQLGAMGFDNNRVFTQRLAGGQYLRISRPSDTLTELLTDLARILLYGSILMIAVACLVGYVLADRALKPVDAVARTAAAIAGRGNYRERVPAMSGHDEMARLTNTVNAMLDQLEHTIEHEKQFARIAAHELRTPLTVLKGRLELTLERPRDAAAYQKALSSMQGRVDALIALSESLLALSRTDAPARLEPVDLAAAVTLASEQFGEIARTSDKRIELSLTESWVSAEAEGVQRVISNLLENALKYSSGETVKLSVKSQVLTVSSAGAGPERDQWTRLLQPFERGSGVQGISGSGLGLALVAALTRRWNAELVPQWSPARFDVEVQFQAARPPTGQATLVLHTQPTAHSTKGQMPL</sequence>
<dbReference type="EC" id="2.7.13.3" evidence="3"/>
<dbReference type="Gene3D" id="1.10.287.130">
    <property type="match status" value="1"/>
</dbReference>
<evidence type="ECO:0000313" key="13">
    <source>
        <dbReference type="EMBL" id="TSA79519.1"/>
    </source>
</evidence>
<dbReference type="Pfam" id="PF00672">
    <property type="entry name" value="HAMP"/>
    <property type="match status" value="1"/>
</dbReference>
<dbReference type="GO" id="GO:0005886">
    <property type="term" value="C:plasma membrane"/>
    <property type="evidence" value="ECO:0007669"/>
    <property type="project" value="TreeGrafter"/>
</dbReference>
<comment type="subcellular location">
    <subcellularLocation>
        <location evidence="2">Membrane</location>
    </subcellularLocation>
</comment>
<evidence type="ECO:0000256" key="3">
    <source>
        <dbReference type="ARBA" id="ARBA00012438"/>
    </source>
</evidence>
<dbReference type="EMBL" id="VKDB01000041">
    <property type="protein sequence ID" value="TSA79519.1"/>
    <property type="molecule type" value="Genomic_DNA"/>
</dbReference>
<dbReference type="InterPro" id="IPR036890">
    <property type="entry name" value="HATPase_C_sf"/>
</dbReference>
<evidence type="ECO:0000256" key="7">
    <source>
        <dbReference type="ARBA" id="ARBA00022777"/>
    </source>
</evidence>
<comment type="caution">
    <text evidence="13">The sequence shown here is derived from an EMBL/GenBank/DDBJ whole genome shotgun (WGS) entry which is preliminary data.</text>
</comment>
<reference evidence="13 14" key="1">
    <citation type="submission" date="2019-07" db="EMBL/GenBank/DDBJ databases">
        <title>Deinococcus detaillus sp. nov., isolated from humus soil in Antarctica.</title>
        <authorList>
            <person name="Zhang K."/>
        </authorList>
    </citation>
    <scope>NUCLEOTIDE SEQUENCE [LARGE SCALE GENOMIC DNA]</scope>
    <source>
        <strain evidence="13 14">H1</strain>
    </source>
</reference>
<evidence type="ECO:0000256" key="8">
    <source>
        <dbReference type="ARBA" id="ARBA00022989"/>
    </source>
</evidence>
<dbReference type="InterPro" id="IPR003660">
    <property type="entry name" value="HAMP_dom"/>
</dbReference>
<keyword evidence="5" id="KW-0808">Transferase</keyword>
<name>A0A553UH19_9DEIO</name>
<dbReference type="PROSITE" id="PS50109">
    <property type="entry name" value="HIS_KIN"/>
    <property type="match status" value="1"/>
</dbReference>
<dbReference type="InterPro" id="IPR050428">
    <property type="entry name" value="TCS_sensor_his_kinase"/>
</dbReference>
<dbReference type="AlphaFoldDB" id="A0A553UH19"/>
<dbReference type="InterPro" id="IPR003661">
    <property type="entry name" value="HisK_dim/P_dom"/>
</dbReference>
<dbReference type="SUPFAM" id="SSF55874">
    <property type="entry name" value="ATPase domain of HSP90 chaperone/DNA topoisomerase II/histidine kinase"/>
    <property type="match status" value="1"/>
</dbReference>
<dbReference type="SMART" id="SM00388">
    <property type="entry name" value="HisKA"/>
    <property type="match status" value="1"/>
</dbReference>
<dbReference type="PROSITE" id="PS50885">
    <property type="entry name" value="HAMP"/>
    <property type="match status" value="1"/>
</dbReference>
<dbReference type="CDD" id="cd00082">
    <property type="entry name" value="HisKA"/>
    <property type="match status" value="1"/>
</dbReference>
<dbReference type="InterPro" id="IPR036097">
    <property type="entry name" value="HisK_dim/P_sf"/>
</dbReference>
<dbReference type="InterPro" id="IPR003594">
    <property type="entry name" value="HATPase_dom"/>
</dbReference>
<evidence type="ECO:0000256" key="5">
    <source>
        <dbReference type="ARBA" id="ARBA00022679"/>
    </source>
</evidence>
<evidence type="ECO:0000256" key="10">
    <source>
        <dbReference type="SAM" id="Phobius"/>
    </source>
</evidence>
<dbReference type="SUPFAM" id="SSF47384">
    <property type="entry name" value="Homodimeric domain of signal transducing histidine kinase"/>
    <property type="match status" value="1"/>
</dbReference>
<dbReference type="InterPro" id="IPR005467">
    <property type="entry name" value="His_kinase_dom"/>
</dbReference>
<keyword evidence="9" id="KW-0902">Two-component regulatory system</keyword>
<dbReference type="Proteomes" id="UP000316092">
    <property type="component" value="Unassembled WGS sequence"/>
</dbReference>
<evidence type="ECO:0000259" key="11">
    <source>
        <dbReference type="PROSITE" id="PS50109"/>
    </source>
</evidence>
<dbReference type="OrthoDB" id="9813151at2"/>
<keyword evidence="8 10" id="KW-1133">Transmembrane helix</keyword>
<feature type="domain" description="Histidine kinase" evidence="11">
    <location>
        <begin position="248"/>
        <end position="452"/>
    </location>
</feature>
<feature type="domain" description="HAMP" evidence="12">
    <location>
        <begin position="186"/>
        <end position="240"/>
    </location>
</feature>
<evidence type="ECO:0000313" key="14">
    <source>
        <dbReference type="Proteomes" id="UP000316092"/>
    </source>
</evidence>
<evidence type="ECO:0000256" key="2">
    <source>
        <dbReference type="ARBA" id="ARBA00004370"/>
    </source>
</evidence>
<keyword evidence="4" id="KW-0597">Phosphoprotein</keyword>
<dbReference type="CDD" id="cd06225">
    <property type="entry name" value="HAMP"/>
    <property type="match status" value="1"/>
</dbReference>
<dbReference type="SUPFAM" id="SSF158472">
    <property type="entry name" value="HAMP domain-like"/>
    <property type="match status" value="1"/>
</dbReference>
<dbReference type="PANTHER" id="PTHR45436">
    <property type="entry name" value="SENSOR HISTIDINE KINASE YKOH"/>
    <property type="match status" value="1"/>
</dbReference>
<keyword evidence="6 10" id="KW-0812">Transmembrane</keyword>
<dbReference type="SMART" id="SM00387">
    <property type="entry name" value="HATPase_c"/>
    <property type="match status" value="1"/>
</dbReference>
<keyword evidence="10" id="KW-0472">Membrane</keyword>
<gene>
    <name evidence="13" type="ORF">FNU79_17825</name>
</gene>
<accession>A0A553UH19</accession>
<evidence type="ECO:0000259" key="12">
    <source>
        <dbReference type="PROSITE" id="PS50885"/>
    </source>
</evidence>
<dbReference type="Pfam" id="PF02518">
    <property type="entry name" value="HATPase_c"/>
    <property type="match status" value="1"/>
</dbReference>